<accession>A0A8X6WPL4</accession>
<dbReference type="Proteomes" id="UP000886998">
    <property type="component" value="Unassembled WGS sequence"/>
</dbReference>
<dbReference type="OrthoDB" id="10470573at2759"/>
<organism evidence="1 2">
    <name type="scientific">Trichonephila inaurata madagascariensis</name>
    <dbReference type="NCBI Taxonomy" id="2747483"/>
    <lineage>
        <taxon>Eukaryota</taxon>
        <taxon>Metazoa</taxon>
        <taxon>Ecdysozoa</taxon>
        <taxon>Arthropoda</taxon>
        <taxon>Chelicerata</taxon>
        <taxon>Arachnida</taxon>
        <taxon>Araneae</taxon>
        <taxon>Araneomorphae</taxon>
        <taxon>Entelegynae</taxon>
        <taxon>Araneoidea</taxon>
        <taxon>Nephilidae</taxon>
        <taxon>Trichonephila</taxon>
        <taxon>Trichonephila inaurata</taxon>
    </lineage>
</organism>
<dbReference type="AlphaFoldDB" id="A0A8X6WPL4"/>
<evidence type="ECO:0000313" key="2">
    <source>
        <dbReference type="Proteomes" id="UP000886998"/>
    </source>
</evidence>
<gene>
    <name evidence="1" type="primary">NCL1_16877</name>
    <name evidence="1" type="ORF">TNIN_393591</name>
</gene>
<keyword evidence="2" id="KW-1185">Reference proteome</keyword>
<protein>
    <submittedName>
        <fullName evidence="1">Uncharacterized protein</fullName>
    </submittedName>
</protein>
<dbReference type="EMBL" id="BMAV01000748">
    <property type="protein sequence ID" value="GFY38262.1"/>
    <property type="molecule type" value="Genomic_DNA"/>
</dbReference>
<comment type="caution">
    <text evidence="1">The sequence shown here is derived from an EMBL/GenBank/DDBJ whole genome shotgun (WGS) entry which is preliminary data.</text>
</comment>
<reference evidence="1" key="1">
    <citation type="submission" date="2020-08" db="EMBL/GenBank/DDBJ databases">
        <title>Multicomponent nature underlies the extraordinary mechanical properties of spider dragline silk.</title>
        <authorList>
            <person name="Kono N."/>
            <person name="Nakamura H."/>
            <person name="Mori M."/>
            <person name="Yoshida Y."/>
            <person name="Ohtoshi R."/>
            <person name="Malay A.D."/>
            <person name="Moran D.A.P."/>
            <person name="Tomita M."/>
            <person name="Numata K."/>
            <person name="Arakawa K."/>
        </authorList>
    </citation>
    <scope>NUCLEOTIDE SEQUENCE</scope>
</reference>
<evidence type="ECO:0000313" key="1">
    <source>
        <dbReference type="EMBL" id="GFY38262.1"/>
    </source>
</evidence>
<feature type="non-terminal residue" evidence="1">
    <location>
        <position position="1"/>
    </location>
</feature>
<proteinExistence type="predicted"/>
<sequence>NTLGGLYIIYRWVARLVIRTAFPLFGYSSGLTYVNKKRPRQTTVERYDRFIPGNDHNRLVSAVTNPFTSLQSSTSLRNQLTYVLLGLRFQLHNVLRYIVGMLQDNKAAKIKRLKPVAAKTKRTKLMVENIKRSKLAATKTKRSKLAATKT</sequence>
<name>A0A8X6WPL4_9ARAC</name>